<gene>
    <name evidence="5" type="ORF">ACFSXZ_13620</name>
</gene>
<dbReference type="PANTHER" id="PTHR30055:SF153">
    <property type="entry name" value="HTH-TYPE TRANSCRIPTIONAL REPRESSOR RV3405C"/>
    <property type="match status" value="1"/>
</dbReference>
<name>A0ABW5FQS0_9PSEU</name>
<protein>
    <submittedName>
        <fullName evidence="5">TetR/AcrR family transcriptional regulator</fullName>
    </submittedName>
</protein>
<organism evidence="5 6">
    <name type="scientific">Amycolatopsis pigmentata</name>
    <dbReference type="NCBI Taxonomy" id="450801"/>
    <lineage>
        <taxon>Bacteria</taxon>
        <taxon>Bacillati</taxon>
        <taxon>Actinomycetota</taxon>
        <taxon>Actinomycetes</taxon>
        <taxon>Pseudonocardiales</taxon>
        <taxon>Pseudonocardiaceae</taxon>
        <taxon>Amycolatopsis</taxon>
    </lineage>
</organism>
<dbReference type="InterPro" id="IPR009057">
    <property type="entry name" value="Homeodomain-like_sf"/>
</dbReference>
<dbReference type="Proteomes" id="UP001597417">
    <property type="component" value="Unassembled WGS sequence"/>
</dbReference>
<sequence length="215" mass="23004">MDDGSSPGSPDHASSALAETRARKGTARVSDDTLLDAARECVLAVGLRRTTLAEIARTAGVSRMTLYRRFPDVGNILSALMTREFGIVLRRASEQGAGAPTARERLTRSAVASVRLLNEDPLMRAVADKDSEVLLPYVVGRLGGTQKFGEEAITALLREGREDASIRSGDLAVQARTVLLVVQSFVLSLHAATTDIDAEALLAEFSHHLDAALRP</sequence>
<proteinExistence type="predicted"/>
<dbReference type="InterPro" id="IPR001647">
    <property type="entry name" value="HTH_TetR"/>
</dbReference>
<evidence type="ECO:0000313" key="5">
    <source>
        <dbReference type="EMBL" id="MFD2417363.1"/>
    </source>
</evidence>
<dbReference type="Gene3D" id="1.10.357.10">
    <property type="entry name" value="Tetracycline Repressor, domain 2"/>
    <property type="match status" value="1"/>
</dbReference>
<dbReference type="EMBL" id="JBHUKR010000007">
    <property type="protein sequence ID" value="MFD2417363.1"/>
    <property type="molecule type" value="Genomic_DNA"/>
</dbReference>
<evidence type="ECO:0000313" key="6">
    <source>
        <dbReference type="Proteomes" id="UP001597417"/>
    </source>
</evidence>
<dbReference type="InterPro" id="IPR050109">
    <property type="entry name" value="HTH-type_TetR-like_transc_reg"/>
</dbReference>
<dbReference type="Pfam" id="PF00440">
    <property type="entry name" value="TetR_N"/>
    <property type="match status" value="1"/>
</dbReference>
<dbReference type="PANTHER" id="PTHR30055">
    <property type="entry name" value="HTH-TYPE TRANSCRIPTIONAL REGULATOR RUTR"/>
    <property type="match status" value="1"/>
</dbReference>
<dbReference type="SUPFAM" id="SSF46689">
    <property type="entry name" value="Homeodomain-like"/>
    <property type="match status" value="1"/>
</dbReference>
<comment type="caution">
    <text evidence="5">The sequence shown here is derived from an EMBL/GenBank/DDBJ whole genome shotgun (WGS) entry which is preliminary data.</text>
</comment>
<accession>A0ABW5FQS0</accession>
<feature type="region of interest" description="Disordered" evidence="3">
    <location>
        <begin position="1"/>
        <end position="24"/>
    </location>
</feature>
<evidence type="ECO:0000256" key="3">
    <source>
        <dbReference type="SAM" id="MobiDB-lite"/>
    </source>
</evidence>
<feature type="domain" description="HTH tetR-type" evidence="4">
    <location>
        <begin position="28"/>
        <end position="88"/>
    </location>
</feature>
<reference evidence="6" key="1">
    <citation type="journal article" date="2019" name="Int. J. Syst. Evol. Microbiol.">
        <title>The Global Catalogue of Microorganisms (GCM) 10K type strain sequencing project: providing services to taxonomists for standard genome sequencing and annotation.</title>
        <authorList>
            <consortium name="The Broad Institute Genomics Platform"/>
            <consortium name="The Broad Institute Genome Sequencing Center for Infectious Disease"/>
            <person name="Wu L."/>
            <person name="Ma J."/>
        </authorList>
    </citation>
    <scope>NUCLEOTIDE SEQUENCE [LARGE SCALE GENOMIC DNA]</scope>
    <source>
        <strain evidence="6">CGMCC 4.7645</strain>
    </source>
</reference>
<dbReference type="RefSeq" id="WP_378265063.1">
    <property type="nucleotide sequence ID" value="NZ_JBHUKR010000007.1"/>
</dbReference>
<evidence type="ECO:0000256" key="1">
    <source>
        <dbReference type="ARBA" id="ARBA00023125"/>
    </source>
</evidence>
<feature type="DNA-binding region" description="H-T-H motif" evidence="2">
    <location>
        <begin position="51"/>
        <end position="70"/>
    </location>
</feature>
<keyword evidence="6" id="KW-1185">Reference proteome</keyword>
<dbReference type="Gene3D" id="1.10.10.60">
    <property type="entry name" value="Homeodomain-like"/>
    <property type="match status" value="1"/>
</dbReference>
<evidence type="ECO:0000256" key="2">
    <source>
        <dbReference type="PROSITE-ProRule" id="PRU00335"/>
    </source>
</evidence>
<evidence type="ECO:0000259" key="4">
    <source>
        <dbReference type="PROSITE" id="PS50977"/>
    </source>
</evidence>
<keyword evidence="1 2" id="KW-0238">DNA-binding</keyword>
<dbReference type="PROSITE" id="PS50977">
    <property type="entry name" value="HTH_TETR_2"/>
    <property type="match status" value="1"/>
</dbReference>